<evidence type="ECO:0000256" key="1">
    <source>
        <dbReference type="SAM" id="Phobius"/>
    </source>
</evidence>
<feature type="transmembrane region" description="Helical" evidence="1">
    <location>
        <begin position="66"/>
        <end position="91"/>
    </location>
</feature>
<evidence type="ECO:0000313" key="2">
    <source>
        <dbReference type="EMBL" id="KKQ84909.1"/>
    </source>
</evidence>
<feature type="transmembrane region" description="Helical" evidence="1">
    <location>
        <begin position="32"/>
        <end position="50"/>
    </location>
</feature>
<feature type="transmembrane region" description="Helical" evidence="1">
    <location>
        <begin position="177"/>
        <end position="193"/>
    </location>
</feature>
<sequence length="220" mass="25492">MQVLRGKINLVIAKLKNIILDLIFPKIYKVDIFTLLILLYILFINNIYAIRNYSANLLEPQNSKGFIFFVFCMVLVILIIIPTITGVSNVFSQNRKSIFGSRLIFIYFYLYSLIVFGLSAYEIFLQEPILILNINSLIILILLIRSVAYLTVILYIAQGWEIDDLEGRISDDKVGRNDTIIILLLSAVFYLVLKNYYHAFTVISFSYFYVTTAMTLKRSY</sequence>
<keyword evidence="1" id="KW-0472">Membrane</keyword>
<organism evidence="2 3">
    <name type="scientific">Candidatus Woesebacteria bacterium GW2011_GWB1_38_8</name>
    <dbReference type="NCBI Taxonomy" id="1618570"/>
    <lineage>
        <taxon>Bacteria</taxon>
        <taxon>Candidatus Woeseibacteriota</taxon>
    </lineage>
</organism>
<feature type="transmembrane region" description="Helical" evidence="1">
    <location>
        <begin position="130"/>
        <end position="156"/>
    </location>
</feature>
<comment type="caution">
    <text evidence="2">The sequence shown here is derived from an EMBL/GenBank/DDBJ whole genome shotgun (WGS) entry which is preliminary data.</text>
</comment>
<evidence type="ECO:0000313" key="3">
    <source>
        <dbReference type="Proteomes" id="UP000034081"/>
    </source>
</evidence>
<reference evidence="2 3" key="1">
    <citation type="journal article" date="2015" name="Nature">
        <title>rRNA introns, odd ribosomes, and small enigmatic genomes across a large radiation of phyla.</title>
        <authorList>
            <person name="Brown C.T."/>
            <person name="Hug L.A."/>
            <person name="Thomas B.C."/>
            <person name="Sharon I."/>
            <person name="Castelle C.J."/>
            <person name="Singh A."/>
            <person name="Wilkins M.J."/>
            <person name="Williams K.H."/>
            <person name="Banfield J.F."/>
        </authorList>
    </citation>
    <scope>NUCLEOTIDE SEQUENCE [LARGE SCALE GENOMIC DNA]</scope>
</reference>
<dbReference type="EMBL" id="LBVL01000012">
    <property type="protein sequence ID" value="KKQ84909.1"/>
    <property type="molecule type" value="Genomic_DNA"/>
</dbReference>
<feature type="transmembrane region" description="Helical" evidence="1">
    <location>
        <begin position="103"/>
        <end position="124"/>
    </location>
</feature>
<keyword evidence="1" id="KW-0812">Transmembrane</keyword>
<gene>
    <name evidence="2" type="ORF">UT08_C0012G0005</name>
</gene>
<name>A0A0G0NG77_9BACT</name>
<dbReference type="Proteomes" id="UP000034081">
    <property type="component" value="Unassembled WGS sequence"/>
</dbReference>
<dbReference type="STRING" id="1618570.UT08_C0012G0005"/>
<keyword evidence="1" id="KW-1133">Transmembrane helix</keyword>
<accession>A0A0G0NG77</accession>
<protein>
    <submittedName>
        <fullName evidence="2">Uncharacterized protein</fullName>
    </submittedName>
</protein>
<proteinExistence type="predicted"/>
<dbReference type="AlphaFoldDB" id="A0A0G0NG77"/>